<proteinExistence type="predicted"/>
<dbReference type="AlphaFoldDB" id="A0A4Y2GAA6"/>
<protein>
    <submittedName>
        <fullName evidence="2">Uncharacterized protein</fullName>
    </submittedName>
</protein>
<evidence type="ECO:0000313" key="2">
    <source>
        <dbReference type="EMBL" id="GBM50610.1"/>
    </source>
</evidence>
<reference evidence="2 3" key="1">
    <citation type="journal article" date="2019" name="Sci. Rep.">
        <title>Orb-weaving spider Araneus ventricosus genome elucidates the spidroin gene catalogue.</title>
        <authorList>
            <person name="Kono N."/>
            <person name="Nakamura H."/>
            <person name="Ohtoshi R."/>
            <person name="Moran D.A.P."/>
            <person name="Shinohara A."/>
            <person name="Yoshida Y."/>
            <person name="Fujiwara M."/>
            <person name="Mori M."/>
            <person name="Tomita M."/>
            <person name="Arakawa K."/>
        </authorList>
    </citation>
    <scope>NUCLEOTIDE SEQUENCE [LARGE SCALE GENOMIC DNA]</scope>
</reference>
<accession>A0A4Y2GAA6</accession>
<feature type="region of interest" description="Disordered" evidence="1">
    <location>
        <begin position="1"/>
        <end position="58"/>
    </location>
</feature>
<dbReference type="EMBL" id="BGPR01001305">
    <property type="protein sequence ID" value="GBM50610.1"/>
    <property type="molecule type" value="Genomic_DNA"/>
</dbReference>
<feature type="compositionally biased region" description="Basic and acidic residues" evidence="1">
    <location>
        <begin position="137"/>
        <end position="147"/>
    </location>
</feature>
<keyword evidence="3" id="KW-1185">Reference proteome</keyword>
<feature type="compositionally biased region" description="Polar residues" evidence="1">
    <location>
        <begin position="1"/>
        <end position="19"/>
    </location>
</feature>
<evidence type="ECO:0000313" key="3">
    <source>
        <dbReference type="Proteomes" id="UP000499080"/>
    </source>
</evidence>
<feature type="compositionally biased region" description="Basic and acidic residues" evidence="1">
    <location>
        <begin position="107"/>
        <end position="126"/>
    </location>
</feature>
<dbReference type="OrthoDB" id="10279296at2759"/>
<feature type="region of interest" description="Disordered" evidence="1">
    <location>
        <begin position="91"/>
        <end position="183"/>
    </location>
</feature>
<sequence>MDKNCSTRNLHQESNSSSVAECLPRPRNISRKSLECAVMDPTPKEASAPPAGYDDALHETSNSSCVAECLPRPRKQPNIRRKSLECAVMDPSPKEAATVTTEYDDAEIQKNDSENAPIRKTEKSDLEISSAATSKVENMKEDDHQCDKNTLVGTKSSKKEIIDPSQEKKLSTNAGSTSETQNNATGWYVVSETEEDSPEKAAAKALELEYMNKYASECSEELLFAIDVMTLVRYLNNLECKYIMYATSGNAPTSPCDDTLDQALKKIWAYIKNRFGHIFESQMKNKAINYQRFQEMMLYMAETEEQGMYDEKSFLTYCLVIAQWAVCAENNGVSEARDFIPLVTCRTIQNLKDSGKLPSNFWERIAEKALDIINGIERL</sequence>
<evidence type="ECO:0000256" key="1">
    <source>
        <dbReference type="SAM" id="MobiDB-lite"/>
    </source>
</evidence>
<feature type="compositionally biased region" description="Basic and acidic residues" evidence="1">
    <location>
        <begin position="157"/>
        <end position="170"/>
    </location>
</feature>
<gene>
    <name evidence="2" type="ORF">AVEN_70246_1</name>
</gene>
<dbReference type="Proteomes" id="UP000499080">
    <property type="component" value="Unassembled WGS sequence"/>
</dbReference>
<name>A0A4Y2GAA6_ARAVE</name>
<comment type="caution">
    <text evidence="2">The sequence shown here is derived from an EMBL/GenBank/DDBJ whole genome shotgun (WGS) entry which is preliminary data.</text>
</comment>
<feature type="compositionally biased region" description="Polar residues" evidence="1">
    <location>
        <begin position="171"/>
        <end position="183"/>
    </location>
</feature>
<organism evidence="2 3">
    <name type="scientific">Araneus ventricosus</name>
    <name type="common">Orbweaver spider</name>
    <name type="synonym">Epeira ventricosa</name>
    <dbReference type="NCBI Taxonomy" id="182803"/>
    <lineage>
        <taxon>Eukaryota</taxon>
        <taxon>Metazoa</taxon>
        <taxon>Ecdysozoa</taxon>
        <taxon>Arthropoda</taxon>
        <taxon>Chelicerata</taxon>
        <taxon>Arachnida</taxon>
        <taxon>Araneae</taxon>
        <taxon>Araneomorphae</taxon>
        <taxon>Entelegynae</taxon>
        <taxon>Araneoidea</taxon>
        <taxon>Araneidae</taxon>
        <taxon>Araneus</taxon>
    </lineage>
</organism>